<dbReference type="CDD" id="cd01700">
    <property type="entry name" value="PolY_Pol_V_umuC"/>
    <property type="match status" value="1"/>
</dbReference>
<keyword evidence="8" id="KW-1185">Reference proteome</keyword>
<dbReference type="SUPFAM" id="SSF56672">
    <property type="entry name" value="DNA/RNA polymerases"/>
    <property type="match status" value="1"/>
</dbReference>
<dbReference type="InterPro" id="IPR050116">
    <property type="entry name" value="DNA_polymerase-Y"/>
</dbReference>
<comment type="similarity">
    <text evidence="1">Belongs to the DNA polymerase type-Y family.</text>
</comment>
<keyword evidence="5" id="KW-0742">SOS response</keyword>
<proteinExistence type="inferred from homology"/>
<dbReference type="Pfam" id="PF13438">
    <property type="entry name" value="DUF4113"/>
    <property type="match status" value="1"/>
</dbReference>
<feature type="domain" description="UmuC" evidence="6">
    <location>
        <begin position="2"/>
        <end position="188"/>
    </location>
</feature>
<keyword evidence="2" id="KW-0227">DNA damage</keyword>
<dbReference type="RefSeq" id="WP_244717679.1">
    <property type="nucleotide sequence ID" value="NZ_CP095049.1"/>
</dbReference>
<dbReference type="Pfam" id="PF00817">
    <property type="entry name" value="IMS"/>
    <property type="match status" value="1"/>
</dbReference>
<dbReference type="Pfam" id="PF11799">
    <property type="entry name" value="IMS_C"/>
    <property type="match status" value="1"/>
</dbReference>
<dbReference type="SUPFAM" id="SSF100879">
    <property type="entry name" value="Lesion bypass DNA polymerase (Y-family), little finger domain"/>
    <property type="match status" value="1"/>
</dbReference>
<dbReference type="InterPro" id="IPR017961">
    <property type="entry name" value="DNA_pol_Y-fam_little_finger"/>
</dbReference>
<protein>
    <submittedName>
        <fullName evidence="7">Y-family DNA polymerase</fullName>
    </submittedName>
</protein>
<evidence type="ECO:0000256" key="2">
    <source>
        <dbReference type="ARBA" id="ARBA00022763"/>
    </source>
</evidence>
<evidence type="ECO:0000259" key="6">
    <source>
        <dbReference type="PROSITE" id="PS50173"/>
    </source>
</evidence>
<dbReference type="PROSITE" id="PS50173">
    <property type="entry name" value="UMUC"/>
    <property type="match status" value="1"/>
</dbReference>
<dbReference type="InterPro" id="IPR036775">
    <property type="entry name" value="DNA_pol_Y-fam_lit_finger_sf"/>
</dbReference>
<dbReference type="EMBL" id="CP095049">
    <property type="protein sequence ID" value="UOQ53027.1"/>
    <property type="molecule type" value="Genomic_DNA"/>
</dbReference>
<dbReference type="Gene3D" id="3.30.1490.100">
    <property type="entry name" value="DNA polymerase, Y-family, little finger domain"/>
    <property type="match status" value="1"/>
</dbReference>
<organism evidence="7 8">
    <name type="scientific">Hymenobacter cellulosivorans</name>
    <dbReference type="NCBI Taxonomy" id="2932249"/>
    <lineage>
        <taxon>Bacteria</taxon>
        <taxon>Pseudomonadati</taxon>
        <taxon>Bacteroidota</taxon>
        <taxon>Cytophagia</taxon>
        <taxon>Cytophagales</taxon>
        <taxon>Hymenobacteraceae</taxon>
        <taxon>Hymenobacter</taxon>
    </lineage>
</organism>
<evidence type="ECO:0000313" key="7">
    <source>
        <dbReference type="EMBL" id="UOQ53027.1"/>
    </source>
</evidence>
<sequence length="437" mass="48258">MFALVDCNNFYVSCERTFQPHLEGKPVVVLSNNDGCVVSRSAEAKALGIPMGEPYFKAKPVLDQHGGHVLSSNYALYGDISRRVMGHLADVAPGVEIYSIDEAFLDVAGMERWLGGLDAYARRIRAEIRQYTHIPTCIGIAPTKTLAKLANRVAKKRPELEGVLYLDTEERRLWALEQVAVEDVWGIGHQYAQKLHSYGVSTAALLARVKEPWARKHLGGVVGARLVRELQGYPCLTMAPSEDGTLSRQSIACTRTFGKTLTAYQDVLGAVAAFTTRAAEKLRRQGSAVNMLTVFISKNRFGTEPPPYTYSSTLHLPVLTSDTAELIRYARTLLKRLWLPGTHYKKAGVVFDGLEAAGQQQLSLFEATAQTEQRVRLMAELDKLNSRYGSGTVGFAVSLAGSAGKEGEWTGKRQLRTPAYTTRMEELWRIKMDGACL</sequence>
<keyword evidence="4" id="KW-0234">DNA repair</keyword>
<gene>
    <name evidence="7" type="ORF">MUN80_25235</name>
</gene>
<reference evidence="7 8" key="1">
    <citation type="submission" date="2022-04" db="EMBL/GenBank/DDBJ databases">
        <title>Hymenobacter sp. isolated from the air.</title>
        <authorList>
            <person name="Won M."/>
            <person name="Lee C.-M."/>
            <person name="Woen H.-Y."/>
            <person name="Kwon S.-W."/>
        </authorList>
    </citation>
    <scope>NUCLEOTIDE SEQUENCE [LARGE SCALE GENOMIC DNA]</scope>
    <source>
        <strain evidence="8">5116 S-27</strain>
    </source>
</reference>
<accession>A0ABY4FAH8</accession>
<dbReference type="InterPro" id="IPR043502">
    <property type="entry name" value="DNA/RNA_pol_sf"/>
</dbReference>
<dbReference type="Gene3D" id="1.10.150.20">
    <property type="entry name" value="5' to 3' exonuclease, C-terminal subdomain"/>
    <property type="match status" value="1"/>
</dbReference>
<evidence type="ECO:0000256" key="3">
    <source>
        <dbReference type="ARBA" id="ARBA00023199"/>
    </source>
</evidence>
<evidence type="ECO:0000256" key="1">
    <source>
        <dbReference type="ARBA" id="ARBA00010945"/>
    </source>
</evidence>
<dbReference type="Proteomes" id="UP000831785">
    <property type="component" value="Chromosome"/>
</dbReference>
<dbReference type="InterPro" id="IPR001126">
    <property type="entry name" value="UmuC"/>
</dbReference>
<dbReference type="Gene3D" id="3.40.1170.60">
    <property type="match status" value="1"/>
</dbReference>
<evidence type="ECO:0000313" key="8">
    <source>
        <dbReference type="Proteomes" id="UP000831785"/>
    </source>
</evidence>
<dbReference type="InterPro" id="IPR043128">
    <property type="entry name" value="Rev_trsase/Diguanyl_cyclase"/>
</dbReference>
<evidence type="ECO:0000256" key="4">
    <source>
        <dbReference type="ARBA" id="ARBA00023204"/>
    </source>
</evidence>
<keyword evidence="3" id="KW-0741">SOS mutagenesis</keyword>
<dbReference type="InterPro" id="IPR025188">
    <property type="entry name" value="DUF4113"/>
</dbReference>
<evidence type="ECO:0000256" key="5">
    <source>
        <dbReference type="ARBA" id="ARBA00023236"/>
    </source>
</evidence>
<dbReference type="PANTHER" id="PTHR11076">
    <property type="entry name" value="DNA REPAIR POLYMERASE UMUC / TRANSFERASE FAMILY MEMBER"/>
    <property type="match status" value="1"/>
</dbReference>
<name>A0ABY4FAH8_9BACT</name>
<dbReference type="Gene3D" id="3.30.70.270">
    <property type="match status" value="1"/>
</dbReference>
<dbReference type="PANTHER" id="PTHR11076:SF34">
    <property type="entry name" value="PROTEIN UMUC"/>
    <property type="match status" value="1"/>
</dbReference>